<dbReference type="Proteomes" id="UP000507245">
    <property type="component" value="Unassembled WGS sequence"/>
</dbReference>
<accession>A0A6J5WBP9</accession>
<gene>
    <name evidence="1" type="ORF">ORAREDHAP_LOCUS12049</name>
</gene>
<sequence length="131" mass="15262">MKRSCKVSKCIFTALGELLHFLKTTTVKDMTEDNCVRLQHLWEDVEIFRFDLAWLEPHVQSALRMKKFLERAGRLKRLREDVDILDSENKRRSAVLAVTEADLGMAKRDLAKEEEGFVETDMDRELGYGMP</sequence>
<keyword evidence="2" id="KW-1185">Reference proteome</keyword>
<dbReference type="EMBL" id="CAEKKB010000002">
    <property type="protein sequence ID" value="CAB4298979.1"/>
    <property type="molecule type" value="Genomic_DNA"/>
</dbReference>
<reference evidence="2" key="1">
    <citation type="journal article" date="2020" name="Genome Biol.">
        <title>Gamete binning: chromosome-level and haplotype-resolved genome assembly enabled by high-throughput single-cell sequencing of gamete genomes.</title>
        <authorList>
            <person name="Campoy J.A."/>
            <person name="Sun H."/>
            <person name="Goel M."/>
            <person name="Jiao W.-B."/>
            <person name="Folz-Donahue K."/>
            <person name="Wang N."/>
            <person name="Rubio M."/>
            <person name="Liu C."/>
            <person name="Kukat C."/>
            <person name="Ruiz D."/>
            <person name="Huettel B."/>
            <person name="Schneeberger K."/>
        </authorList>
    </citation>
    <scope>NUCLEOTIDE SEQUENCE [LARGE SCALE GENOMIC DNA]</scope>
    <source>
        <strain evidence="2">cv. Rojo Pasion</strain>
    </source>
</reference>
<proteinExistence type="predicted"/>
<dbReference type="AlphaFoldDB" id="A0A6J5WBP9"/>
<evidence type="ECO:0000313" key="1">
    <source>
        <dbReference type="EMBL" id="CAB4298979.1"/>
    </source>
</evidence>
<evidence type="ECO:0000313" key="2">
    <source>
        <dbReference type="Proteomes" id="UP000507245"/>
    </source>
</evidence>
<protein>
    <submittedName>
        <fullName evidence="1">Uncharacterized protein</fullName>
    </submittedName>
</protein>
<organism evidence="1 2">
    <name type="scientific">Prunus armeniaca</name>
    <name type="common">Apricot</name>
    <name type="synonym">Armeniaca vulgaris</name>
    <dbReference type="NCBI Taxonomy" id="36596"/>
    <lineage>
        <taxon>Eukaryota</taxon>
        <taxon>Viridiplantae</taxon>
        <taxon>Streptophyta</taxon>
        <taxon>Embryophyta</taxon>
        <taxon>Tracheophyta</taxon>
        <taxon>Spermatophyta</taxon>
        <taxon>Magnoliopsida</taxon>
        <taxon>eudicotyledons</taxon>
        <taxon>Gunneridae</taxon>
        <taxon>Pentapetalae</taxon>
        <taxon>rosids</taxon>
        <taxon>fabids</taxon>
        <taxon>Rosales</taxon>
        <taxon>Rosaceae</taxon>
        <taxon>Amygdaloideae</taxon>
        <taxon>Amygdaleae</taxon>
        <taxon>Prunus</taxon>
    </lineage>
</organism>
<name>A0A6J5WBP9_PRUAR</name>
<dbReference type="OrthoDB" id="2116871at2759"/>